<evidence type="ECO:0000313" key="1">
    <source>
        <dbReference type="EMBL" id="MBO0477961.1"/>
    </source>
</evidence>
<comment type="caution">
    <text evidence="1">The sequence shown here is derived from an EMBL/GenBank/DDBJ whole genome shotgun (WGS) entry which is preliminary data.</text>
</comment>
<reference evidence="1 2" key="1">
    <citation type="submission" date="2021-03" db="EMBL/GenBank/DDBJ databases">
        <title>Enterococcal diversity collection.</title>
        <authorList>
            <person name="Gilmore M.S."/>
            <person name="Schwartzman J."/>
            <person name="Van Tyne D."/>
            <person name="Martin M."/>
            <person name="Earl A.M."/>
            <person name="Manson A.L."/>
            <person name="Straub T."/>
            <person name="Salamzade R."/>
            <person name="Saavedra J."/>
            <person name="Lebreton F."/>
            <person name="Prichula J."/>
            <person name="Schaufler K."/>
            <person name="Gaca A."/>
            <person name="Sgardioli B."/>
            <person name="Wagenaar J."/>
            <person name="Strong T."/>
        </authorList>
    </citation>
    <scope>NUCLEOTIDE SEQUENCE [LARGE SCALE GENOMIC DNA]</scope>
    <source>
        <strain evidence="1 2">DIV0080</strain>
    </source>
</reference>
<dbReference type="EMBL" id="JAFLVX010000046">
    <property type="protein sequence ID" value="MBO0477961.1"/>
    <property type="molecule type" value="Genomic_DNA"/>
</dbReference>
<proteinExistence type="predicted"/>
<dbReference type="Proteomes" id="UP000664857">
    <property type="component" value="Unassembled WGS sequence"/>
</dbReference>
<evidence type="ECO:0000313" key="2">
    <source>
        <dbReference type="Proteomes" id="UP000664857"/>
    </source>
</evidence>
<accession>A0ABS3HW29</accession>
<protein>
    <submittedName>
        <fullName evidence="1">Uncharacterized protein</fullName>
    </submittedName>
</protein>
<name>A0ABS3HW29_9ENTE</name>
<gene>
    <name evidence="1" type="ORF">DOK76_12880</name>
</gene>
<keyword evidence="2" id="KW-1185">Reference proteome</keyword>
<organism evidence="1 2">
    <name type="scientific">Candidatus Vagococcus giribetii</name>
    <dbReference type="NCBI Taxonomy" id="2230876"/>
    <lineage>
        <taxon>Bacteria</taxon>
        <taxon>Bacillati</taxon>
        <taxon>Bacillota</taxon>
        <taxon>Bacilli</taxon>
        <taxon>Lactobacillales</taxon>
        <taxon>Enterococcaceae</taxon>
        <taxon>Vagococcus</taxon>
    </lineage>
</organism>
<dbReference type="RefSeq" id="WP_206968409.1">
    <property type="nucleotide sequence ID" value="NZ_JAFLVX010000046.1"/>
</dbReference>
<sequence length="142" mass="15528">MVTILMGISLGITANASSVEQEVIPTVLPDTNDYMVPEMSLSEAINAGVSEAILTDIDVPEIAEKLNELGEKPGINNRVKRAASSGEWKYMYTAEPYAFYQHTKTKKWKLVQVTPTAGHVANTMIGGYVGAPWSISHNKPKY</sequence>